<keyword evidence="2" id="KW-1185">Reference proteome</keyword>
<dbReference type="SUPFAM" id="SSF52540">
    <property type="entry name" value="P-loop containing nucleoside triphosphate hydrolases"/>
    <property type="match status" value="1"/>
</dbReference>
<protein>
    <recommendedName>
        <fullName evidence="3">GTPase</fullName>
    </recommendedName>
</protein>
<evidence type="ECO:0000313" key="1">
    <source>
        <dbReference type="EMBL" id="ABK15163.1"/>
    </source>
</evidence>
<proteinExistence type="predicted"/>
<dbReference type="PANTHER" id="PTHR42869:SF1">
    <property type="entry name" value="SLL0572 PROTEIN"/>
    <property type="match status" value="1"/>
</dbReference>
<dbReference type="InterPro" id="IPR027417">
    <property type="entry name" value="P-loop_NTPase"/>
</dbReference>
<dbReference type="AlphaFoldDB" id="A0B8Y9"/>
<name>A0B8Y9_METTP</name>
<accession>A0B8Y9</accession>
<gene>
    <name evidence="1" type="ordered locus">Mthe_1388</name>
</gene>
<organism evidence="1 2">
    <name type="scientific">Methanothrix thermoacetophila (strain DSM 6194 / JCM 14653 / NBRC 101360 / PT)</name>
    <name type="common">Methanosaeta thermophila</name>
    <dbReference type="NCBI Taxonomy" id="349307"/>
    <lineage>
        <taxon>Archaea</taxon>
        <taxon>Methanobacteriati</taxon>
        <taxon>Methanobacteriota</taxon>
        <taxon>Stenosarchaea group</taxon>
        <taxon>Methanomicrobia</taxon>
        <taxon>Methanotrichales</taxon>
        <taxon>Methanotrichaceae</taxon>
        <taxon>Methanothrix</taxon>
    </lineage>
</organism>
<dbReference type="EMBL" id="CP000477">
    <property type="protein sequence ID" value="ABK15163.1"/>
    <property type="molecule type" value="Genomic_DNA"/>
</dbReference>
<dbReference type="Gene3D" id="3.40.50.300">
    <property type="entry name" value="P-loop containing nucleotide triphosphate hydrolases"/>
    <property type="match status" value="1"/>
</dbReference>
<dbReference type="InterPro" id="IPR053199">
    <property type="entry name" value="cDPG_synthetase-like"/>
</dbReference>
<dbReference type="PANTHER" id="PTHR42869">
    <property type="entry name" value="SLL0572 PROTEIN"/>
    <property type="match status" value="1"/>
</dbReference>
<evidence type="ECO:0008006" key="3">
    <source>
        <dbReference type="Google" id="ProtNLM"/>
    </source>
</evidence>
<reference evidence="1 2" key="1">
    <citation type="submission" date="2006-10" db="EMBL/GenBank/DDBJ databases">
        <title>Complete sequence of Methanosaeta thermophila PT.</title>
        <authorList>
            <consortium name="US DOE Joint Genome Institute"/>
            <person name="Copeland A."/>
            <person name="Lucas S."/>
            <person name="Lapidus A."/>
            <person name="Barry K."/>
            <person name="Detter J.C."/>
            <person name="Glavina del Rio T."/>
            <person name="Hammon N."/>
            <person name="Israni S."/>
            <person name="Pitluck S."/>
            <person name="Chain P."/>
            <person name="Malfatti S."/>
            <person name="Shin M."/>
            <person name="Vergez L."/>
            <person name="Schmutz J."/>
            <person name="Larimer F."/>
            <person name="Land M."/>
            <person name="Hauser L."/>
            <person name="Kyrpides N."/>
            <person name="Kim E."/>
            <person name="Smith K.S."/>
            <person name="Ingram-Smith C."/>
            <person name="Richardson P."/>
        </authorList>
    </citation>
    <scope>NUCLEOTIDE SEQUENCE [LARGE SCALE GENOMIC DNA]</scope>
    <source>
        <strain evidence="2">DSM 6194 / JCM 14653 / NBRC 101360 / PT</strain>
    </source>
</reference>
<dbReference type="Proteomes" id="UP000000674">
    <property type="component" value="Chromosome"/>
</dbReference>
<evidence type="ECO:0000313" key="2">
    <source>
        <dbReference type="Proteomes" id="UP000000674"/>
    </source>
</evidence>
<dbReference type="KEGG" id="mtp:Mthe_1388"/>
<sequence length="456" mass="50864">MMNFLEKVIVVKIFPQMIMSRERVLILGAAGRDFHNFNVLYRSDTEHHVVGFTAAQIPNIAFRVYPPELSGPLYPDGIPIFPESDLDRLIGELDVDRCVLSYSDLSNQEVMEIASRVISCGADFELVGKRTMIRSSKPVVAVCAVRTGAGKSQTTRYVADVLRSLHLKPAVIRHPMPYRDFRAVQRFSAPEDLDPLSIEEREEYESHIMNGTVVYSGVDCERVLREVENEADIIVWDGGNNDLPFVRPDLWVTVADAMRPGHELTYYPGSINFRCADIIVINKVNSASEDDVAIIERNAARLNPRAKVFRAASAISVENPDLITGRRVLVIEDGPTLTHGGMPSGAGRIAAEMYSAAEVVDPRPFAVGSIRETLERYGHIKDALPALGYYPEQMKELEESINRCDCDAVVIATPVDLRRVMSINKPSTSVRYELIDPENMLADAIRKHLNRMGVPV</sequence>
<dbReference type="HOGENOM" id="CLU_046378_0_0_2"/>